<sequence length="362" mass="39660">MASCTIISSGCNDPSLVNLRIPFRNNNENANCLPRIIIVIDRSGSMAGGPWKQVQSAAKAIHGMIAQHAKTADSEPVVITYNDTVSITNLAAIANTTAMGSTDFIKVFNQVQTTVKQIGAQKRIVILFMTDGCDSCNRPNAIADAHTKLRMFLRNCGSDCVVHVIGYSSGHDLNMMNTLKTLGSSEGVYRYAEGSVGLDEKFCELFEFAGSTVELTLRMPNIKEPIKVTGEMIDADYVEAECWLLLHENNQEPVVVTLGTNEHRLVPTFVQPDAAFIIKALSKRLNDVTNQKELDQIQTELQAVKMFGAGVTKVERQGIIELRAELQTRLDALHAIMGDIARGSLNQTAALAKMNDLRYADK</sequence>
<reference evidence="2" key="1">
    <citation type="submission" date="2021-02" db="EMBL/GenBank/DDBJ databases">
        <authorList>
            <person name="Nowell W R."/>
        </authorList>
    </citation>
    <scope>NUCLEOTIDE SEQUENCE</scope>
</reference>
<dbReference type="SUPFAM" id="SSF53300">
    <property type="entry name" value="vWA-like"/>
    <property type="match status" value="1"/>
</dbReference>
<accession>A0A8S2Q5D7</accession>
<dbReference type="EMBL" id="CAJNOK010018534">
    <property type="protein sequence ID" value="CAF1284079.1"/>
    <property type="molecule type" value="Genomic_DNA"/>
</dbReference>
<dbReference type="CDD" id="cd00198">
    <property type="entry name" value="vWFA"/>
    <property type="match status" value="1"/>
</dbReference>
<dbReference type="Gene3D" id="3.40.50.410">
    <property type="entry name" value="von Willebrand factor, type A domain"/>
    <property type="match status" value="1"/>
</dbReference>
<dbReference type="AlphaFoldDB" id="A0A8S2Q5D7"/>
<protein>
    <recommendedName>
        <fullName evidence="4">VWFA domain-containing protein</fullName>
    </recommendedName>
</protein>
<gene>
    <name evidence="1" type="ORF">OVA965_LOCUS27781</name>
    <name evidence="2" type="ORF">TMI583_LOCUS28532</name>
</gene>
<name>A0A8S2Q5D7_9BILA</name>
<dbReference type="InterPro" id="IPR036465">
    <property type="entry name" value="vWFA_dom_sf"/>
</dbReference>
<evidence type="ECO:0000313" key="2">
    <source>
        <dbReference type="EMBL" id="CAF4089071.1"/>
    </source>
</evidence>
<evidence type="ECO:0000313" key="1">
    <source>
        <dbReference type="EMBL" id="CAF1284079.1"/>
    </source>
</evidence>
<proteinExistence type="predicted"/>
<dbReference type="Proteomes" id="UP000677228">
    <property type="component" value="Unassembled WGS sequence"/>
</dbReference>
<comment type="caution">
    <text evidence="2">The sequence shown here is derived from an EMBL/GenBank/DDBJ whole genome shotgun (WGS) entry which is preliminary data.</text>
</comment>
<dbReference type="EMBL" id="CAJOBA010040102">
    <property type="protein sequence ID" value="CAF4089071.1"/>
    <property type="molecule type" value="Genomic_DNA"/>
</dbReference>
<evidence type="ECO:0008006" key="4">
    <source>
        <dbReference type="Google" id="ProtNLM"/>
    </source>
</evidence>
<evidence type="ECO:0000313" key="3">
    <source>
        <dbReference type="Proteomes" id="UP000682733"/>
    </source>
</evidence>
<dbReference type="Proteomes" id="UP000682733">
    <property type="component" value="Unassembled WGS sequence"/>
</dbReference>
<organism evidence="2 3">
    <name type="scientific">Didymodactylos carnosus</name>
    <dbReference type="NCBI Taxonomy" id="1234261"/>
    <lineage>
        <taxon>Eukaryota</taxon>
        <taxon>Metazoa</taxon>
        <taxon>Spiralia</taxon>
        <taxon>Gnathifera</taxon>
        <taxon>Rotifera</taxon>
        <taxon>Eurotatoria</taxon>
        <taxon>Bdelloidea</taxon>
        <taxon>Philodinida</taxon>
        <taxon>Philodinidae</taxon>
        <taxon>Didymodactylos</taxon>
    </lineage>
</organism>